<dbReference type="AlphaFoldDB" id="H8X057"/>
<dbReference type="OrthoDB" id="4024143at2759"/>
<reference evidence="1 2" key="1">
    <citation type="journal article" date="2012" name="PLoS ONE">
        <title>Sequence and analysis of the genome of the pathogenic yeast Candida orthopsilosis.</title>
        <authorList>
            <person name="Riccombeni A."/>
            <person name="Vidanes G."/>
            <person name="Proux-Wera E."/>
            <person name="Wolfe K.H."/>
            <person name="Butler G."/>
        </authorList>
    </citation>
    <scope>NUCLEOTIDE SEQUENCE [LARGE SCALE GENOMIC DNA]</scope>
    <source>
        <strain evidence="1 2">Co 90-125</strain>
    </source>
</reference>
<gene>
    <name evidence="1" type="ORF">CORT_0B08650</name>
</gene>
<name>H8X057_CANO9</name>
<dbReference type="RefSeq" id="XP_003868004.1">
    <property type="nucleotide sequence ID" value="XM_003867956.1"/>
</dbReference>
<sequence>MNELSVYSQITTISYMVTTSELKQLEALNSKDDKELKVITKQKPDLFSIEWLLKAEASRDGTVDTDNLAEIDLRNKRLELLFKSISTELEEFSVPKEAPRRGKITKEGSENDDTKNETFINFPTTFLKAHELTNELEIDLMGSSLFINRHTNQLNDTNSLEHNSYDMTRSHTKSNNSMINDSLKSGGSVNSILLCGKTFEESGPKTNHRCTRNKPSSFENEVSLNNLNPKPLKRFRSVSSCDLVFPNLNFKKPRR</sequence>
<keyword evidence="2" id="KW-1185">Reference proteome</keyword>
<proteinExistence type="predicted"/>
<dbReference type="Proteomes" id="UP000005018">
    <property type="component" value="Chromosome 2"/>
</dbReference>
<dbReference type="KEGG" id="cot:CORT_0B08650"/>
<dbReference type="EMBL" id="HE681720">
    <property type="protein sequence ID" value="CCG22569.1"/>
    <property type="molecule type" value="Genomic_DNA"/>
</dbReference>
<evidence type="ECO:0000313" key="2">
    <source>
        <dbReference type="Proteomes" id="UP000005018"/>
    </source>
</evidence>
<organism evidence="1 2">
    <name type="scientific">Candida orthopsilosis (strain 90-125)</name>
    <name type="common">Yeast</name>
    <dbReference type="NCBI Taxonomy" id="1136231"/>
    <lineage>
        <taxon>Eukaryota</taxon>
        <taxon>Fungi</taxon>
        <taxon>Dikarya</taxon>
        <taxon>Ascomycota</taxon>
        <taxon>Saccharomycotina</taxon>
        <taxon>Pichiomycetes</taxon>
        <taxon>Debaryomycetaceae</taxon>
        <taxon>Candida/Lodderomyces clade</taxon>
        <taxon>Candida</taxon>
    </lineage>
</organism>
<evidence type="ECO:0000313" key="1">
    <source>
        <dbReference type="EMBL" id="CCG22569.1"/>
    </source>
</evidence>
<dbReference type="HOGENOM" id="CLU_1245194_0_0_1"/>
<dbReference type="GeneID" id="14539048"/>
<protein>
    <submittedName>
        <fullName evidence="1">Uncharacterized protein</fullName>
    </submittedName>
</protein>
<accession>H8X057</accession>